<evidence type="ECO:0000313" key="2">
    <source>
        <dbReference type="Proteomes" id="UP001595880"/>
    </source>
</evidence>
<name>A0ABV8VTF7_9BACI</name>
<dbReference type="Proteomes" id="UP001595880">
    <property type="component" value="Unassembled WGS sequence"/>
</dbReference>
<dbReference type="EMBL" id="JBHSDV010000002">
    <property type="protein sequence ID" value="MFC4387741.1"/>
    <property type="molecule type" value="Genomic_DNA"/>
</dbReference>
<proteinExistence type="predicted"/>
<accession>A0ABV8VTF7</accession>
<protein>
    <recommendedName>
        <fullName evidence="3">Apea-like HEPN domain-containing protein</fullName>
    </recommendedName>
</protein>
<dbReference type="RefSeq" id="WP_390198178.1">
    <property type="nucleotide sequence ID" value="NZ_JBHSDV010000002.1"/>
</dbReference>
<gene>
    <name evidence="1" type="ORF">ACFOZ1_07925</name>
</gene>
<comment type="caution">
    <text evidence="1">The sequence shown here is derived from an EMBL/GenBank/DDBJ whole genome shotgun (WGS) entry which is preliminary data.</text>
</comment>
<sequence length="368" mass="42891">MAIKVITRIRLPYVIRMETVKKMTVKLSPTDDLPELQITFYPNLKDETYYNDIYSENTCLYIEVEAISNKLNFEDYKKIKKDSYFVIDVPEEDRKKLFFQLAEEINVYLYKLNTITGMFWVEDLPVNPLSGLLGKNSSFIFLKPTQKIDDGNLELSTYLDDYQETAINKKIKQINEEIISRTIHNEIIVGEWNKYLNKAQVALFESKYEECIINCAIAAEAFIKEVVGENSNARFMWGVGNDIVLDKLINSNGKMVDKYYNVILKYLFKNSLLEVEPELHRNLTNIFTVRNTIMHGSKINSNTLKKIGFDGETELNFDICYEFLKKLYKTVNTVRKITFSYAKNLYNNENNILKEDSNLENGGIKNED</sequence>
<evidence type="ECO:0008006" key="3">
    <source>
        <dbReference type="Google" id="ProtNLM"/>
    </source>
</evidence>
<reference evidence="2" key="1">
    <citation type="journal article" date="2019" name="Int. J. Syst. Evol. Microbiol.">
        <title>The Global Catalogue of Microorganisms (GCM) 10K type strain sequencing project: providing services to taxonomists for standard genome sequencing and annotation.</title>
        <authorList>
            <consortium name="The Broad Institute Genomics Platform"/>
            <consortium name="The Broad Institute Genome Sequencing Center for Infectious Disease"/>
            <person name="Wu L."/>
            <person name="Ma J."/>
        </authorList>
    </citation>
    <scope>NUCLEOTIDE SEQUENCE [LARGE SCALE GENOMIC DNA]</scope>
    <source>
        <strain evidence="2">KACC 14058</strain>
    </source>
</reference>
<keyword evidence="2" id="KW-1185">Reference proteome</keyword>
<organism evidence="1 2">
    <name type="scientific">Gracilibacillus marinus</name>
    <dbReference type="NCBI Taxonomy" id="630535"/>
    <lineage>
        <taxon>Bacteria</taxon>
        <taxon>Bacillati</taxon>
        <taxon>Bacillota</taxon>
        <taxon>Bacilli</taxon>
        <taxon>Bacillales</taxon>
        <taxon>Bacillaceae</taxon>
        <taxon>Gracilibacillus</taxon>
    </lineage>
</organism>
<evidence type="ECO:0000313" key="1">
    <source>
        <dbReference type="EMBL" id="MFC4387741.1"/>
    </source>
</evidence>